<dbReference type="PANTHER" id="PTHR24049">
    <property type="entry name" value="CRUMBS FAMILY MEMBER"/>
    <property type="match status" value="1"/>
</dbReference>
<dbReference type="SMART" id="SM00181">
    <property type="entry name" value="EGF"/>
    <property type="match status" value="3"/>
</dbReference>
<dbReference type="Proteomes" id="UP000663879">
    <property type="component" value="Unassembled WGS sequence"/>
</dbReference>
<feature type="domain" description="EGF-like" evidence="8">
    <location>
        <begin position="590"/>
        <end position="626"/>
    </location>
</feature>
<accession>A0A813V2P4</accession>
<evidence type="ECO:0000256" key="1">
    <source>
        <dbReference type="ARBA" id="ARBA00022536"/>
    </source>
</evidence>
<comment type="caution">
    <text evidence="5">Lacks conserved residue(s) required for the propagation of feature annotation.</text>
</comment>
<dbReference type="GO" id="GO:0032991">
    <property type="term" value="C:protein-containing complex"/>
    <property type="evidence" value="ECO:0007669"/>
    <property type="project" value="TreeGrafter"/>
</dbReference>
<keyword evidence="7" id="KW-0812">Transmembrane</keyword>
<dbReference type="InterPro" id="IPR000742">
    <property type="entry name" value="EGF"/>
</dbReference>
<dbReference type="AlphaFoldDB" id="A0A813V2P4"/>
<dbReference type="SUPFAM" id="SSF57196">
    <property type="entry name" value="EGF/Laminin"/>
    <property type="match status" value="3"/>
</dbReference>
<keyword evidence="3" id="KW-0677">Repeat</keyword>
<evidence type="ECO:0000313" key="9">
    <source>
        <dbReference type="EMBL" id="CAF0835817.1"/>
    </source>
</evidence>
<evidence type="ECO:0000256" key="2">
    <source>
        <dbReference type="ARBA" id="ARBA00022729"/>
    </source>
</evidence>
<dbReference type="SUPFAM" id="SSF50978">
    <property type="entry name" value="WD40 repeat-like"/>
    <property type="match status" value="1"/>
</dbReference>
<dbReference type="OrthoDB" id="6130531at2759"/>
<dbReference type="PROSITE" id="PS50026">
    <property type="entry name" value="EGF_3"/>
    <property type="match status" value="3"/>
</dbReference>
<dbReference type="PANTHER" id="PTHR24049:SF22">
    <property type="entry name" value="DROSOPHILA CRUMBS HOMOLOG"/>
    <property type="match status" value="1"/>
</dbReference>
<dbReference type="GO" id="GO:0045197">
    <property type="term" value="P:establishment or maintenance of epithelial cell apical/basal polarity"/>
    <property type="evidence" value="ECO:0007669"/>
    <property type="project" value="TreeGrafter"/>
</dbReference>
<feature type="disulfide bond" evidence="5">
    <location>
        <begin position="518"/>
        <end position="528"/>
    </location>
</feature>
<keyword evidence="2" id="KW-0732">Signal</keyword>
<dbReference type="PROSITE" id="PS00022">
    <property type="entry name" value="EGF_1"/>
    <property type="match status" value="3"/>
</dbReference>
<evidence type="ECO:0000256" key="7">
    <source>
        <dbReference type="SAM" id="Phobius"/>
    </source>
</evidence>
<dbReference type="GO" id="GO:0005886">
    <property type="term" value="C:plasma membrane"/>
    <property type="evidence" value="ECO:0007669"/>
    <property type="project" value="TreeGrafter"/>
</dbReference>
<feature type="disulfide bond" evidence="5">
    <location>
        <begin position="616"/>
        <end position="625"/>
    </location>
</feature>
<evidence type="ECO:0000256" key="5">
    <source>
        <dbReference type="PROSITE-ProRule" id="PRU00076"/>
    </source>
</evidence>
<comment type="caution">
    <text evidence="9">The sequence shown here is derived from an EMBL/GenBank/DDBJ whole genome shotgun (WGS) entry which is preliminary data.</text>
</comment>
<proteinExistence type="predicted"/>
<feature type="disulfide bond" evidence="5">
    <location>
        <begin position="539"/>
        <end position="548"/>
    </location>
</feature>
<keyword evidence="7" id="KW-0472">Membrane</keyword>
<protein>
    <recommendedName>
        <fullName evidence="8">EGF-like domain-containing protein</fullName>
    </recommendedName>
</protein>
<dbReference type="EMBL" id="CAJNOC010001110">
    <property type="protein sequence ID" value="CAF0835817.1"/>
    <property type="molecule type" value="Genomic_DNA"/>
</dbReference>
<evidence type="ECO:0000256" key="4">
    <source>
        <dbReference type="ARBA" id="ARBA00023157"/>
    </source>
</evidence>
<feature type="domain" description="EGF-like" evidence="8">
    <location>
        <begin position="514"/>
        <end position="549"/>
    </location>
</feature>
<feature type="disulfide bond" evidence="5">
    <location>
        <begin position="578"/>
        <end position="587"/>
    </location>
</feature>
<reference evidence="9" key="1">
    <citation type="submission" date="2021-02" db="EMBL/GenBank/DDBJ databases">
        <authorList>
            <person name="Nowell W R."/>
        </authorList>
    </citation>
    <scope>NUCLEOTIDE SEQUENCE</scope>
    <source>
        <strain evidence="9">Ploen Becks lab</strain>
    </source>
</reference>
<feature type="transmembrane region" description="Helical" evidence="7">
    <location>
        <begin position="641"/>
        <end position="667"/>
    </location>
</feature>
<dbReference type="GO" id="GO:0005509">
    <property type="term" value="F:calcium ion binding"/>
    <property type="evidence" value="ECO:0007669"/>
    <property type="project" value="InterPro"/>
</dbReference>
<evidence type="ECO:0000256" key="3">
    <source>
        <dbReference type="ARBA" id="ARBA00022737"/>
    </source>
</evidence>
<evidence type="ECO:0000256" key="6">
    <source>
        <dbReference type="SAM" id="MobiDB-lite"/>
    </source>
</evidence>
<evidence type="ECO:0000313" key="10">
    <source>
        <dbReference type="Proteomes" id="UP000663879"/>
    </source>
</evidence>
<sequence>MSKNKLEFLRISLIALGFFRTFCYADFESQSFVTVSNDGWLRLWNKSDSAKIFQGLNSLTCVEIIPLNRLALGSSDGLIYIFDLVNKSEIKTLSFHHARVNDILNLKNETIYSLDTNYKLIKWNATSYERIEIENIGYIGIPLFLKKFHNFILCVTSKEISIRNQTSSITIHSNLEEAIESIEVESNTSVQFESFNSESSYWKLNFPSLSTQKIDRYLFKKFDGNNSAYKYSNSTGISFKGIIVCNAKAKNLEMIQNDVIAVQCSNGLFKLVNISDGKEIYNEKSLNINQIRKLQLTNSNQNEVFQFSETNSVTTQQKLTTEVYTDTPALALETGNVSMDNLPTNTSKLLNMNYTPFFLHIFYSKKDTTKIINEESSKFTQSSSKYIETEAHTRISSDHSTQFPETTKKNADNSTNVSLKNSFSTIFDLVGESTQIKSDDSAQFSETIINFSGTFSDTTFSNEEKLKNVSFTLYNTYESSTDLMVSILDLKLEAFEFKNQSSNLINDFLVNNFDMSNCLTNCSNHGSCSKTGNKFSCQCFENFAGSSCEIDLRSCSSNPCLNNGTCVEEERNSFSCKCDLFYYGFYCQNKVNVCENETCSSNGQCYDIDNKPKCNCFYAYVGEKCDLKTNEKILIERGIKISVIIALIAIFLVGLGIVLIDIANIFIKPQKDNISKRKCSKKLVHRPIYIQ</sequence>
<keyword evidence="4 5" id="KW-1015">Disulfide bond</keyword>
<organism evidence="9 10">
    <name type="scientific">Brachionus calyciflorus</name>
    <dbReference type="NCBI Taxonomy" id="104777"/>
    <lineage>
        <taxon>Eukaryota</taxon>
        <taxon>Metazoa</taxon>
        <taxon>Spiralia</taxon>
        <taxon>Gnathifera</taxon>
        <taxon>Rotifera</taxon>
        <taxon>Eurotatoria</taxon>
        <taxon>Monogononta</taxon>
        <taxon>Pseudotrocha</taxon>
        <taxon>Ploima</taxon>
        <taxon>Brachionidae</taxon>
        <taxon>Brachionus</taxon>
    </lineage>
</organism>
<keyword evidence="1 5" id="KW-0245">EGF-like domain</keyword>
<dbReference type="InterPro" id="IPR036322">
    <property type="entry name" value="WD40_repeat_dom_sf"/>
</dbReference>
<keyword evidence="7" id="KW-1133">Transmembrane helix</keyword>
<dbReference type="GO" id="GO:0007157">
    <property type="term" value="P:heterophilic cell-cell adhesion via plasma membrane cell adhesion molecules"/>
    <property type="evidence" value="ECO:0007669"/>
    <property type="project" value="TreeGrafter"/>
</dbReference>
<gene>
    <name evidence="9" type="ORF">OXX778_LOCUS8200</name>
</gene>
<dbReference type="CDD" id="cd00054">
    <property type="entry name" value="EGF_CA"/>
    <property type="match status" value="2"/>
</dbReference>
<evidence type="ECO:0000259" key="8">
    <source>
        <dbReference type="PROSITE" id="PS50026"/>
    </source>
</evidence>
<dbReference type="SMART" id="SM00179">
    <property type="entry name" value="EGF_CA"/>
    <property type="match status" value="2"/>
</dbReference>
<dbReference type="InterPro" id="IPR051022">
    <property type="entry name" value="Notch_Cell-Fate_Det"/>
</dbReference>
<dbReference type="InterPro" id="IPR001881">
    <property type="entry name" value="EGF-like_Ca-bd_dom"/>
</dbReference>
<dbReference type="InterPro" id="IPR015943">
    <property type="entry name" value="WD40/YVTN_repeat-like_dom_sf"/>
</dbReference>
<name>A0A813V2P4_9BILA</name>
<keyword evidence="10" id="KW-1185">Reference proteome</keyword>
<feature type="region of interest" description="Disordered" evidence="6">
    <location>
        <begin position="395"/>
        <end position="414"/>
    </location>
</feature>
<feature type="domain" description="EGF-like" evidence="8">
    <location>
        <begin position="551"/>
        <end position="588"/>
    </location>
</feature>
<dbReference type="Gene3D" id="2.10.25.10">
    <property type="entry name" value="Laminin"/>
    <property type="match status" value="2"/>
</dbReference>
<dbReference type="Gene3D" id="2.130.10.10">
    <property type="entry name" value="YVTN repeat-like/Quinoprotein amine dehydrogenase"/>
    <property type="match status" value="1"/>
</dbReference>
<dbReference type="Pfam" id="PF00008">
    <property type="entry name" value="EGF"/>
    <property type="match status" value="1"/>
</dbReference>